<proteinExistence type="predicted"/>
<evidence type="ECO:0000313" key="2">
    <source>
        <dbReference type="EMBL" id="WZH50123.1"/>
    </source>
</evidence>
<dbReference type="Proteomes" id="UP001489902">
    <property type="component" value="Chromosome 7"/>
</dbReference>
<feature type="signal peptide" evidence="1">
    <location>
        <begin position="1"/>
        <end position="19"/>
    </location>
</feature>
<keyword evidence="3" id="KW-1185">Reference proteome</keyword>
<dbReference type="EMBL" id="CP151266">
    <property type="protein sequence ID" value="WZH50123.1"/>
    <property type="molecule type" value="Genomic_DNA"/>
</dbReference>
<evidence type="ECO:0000256" key="1">
    <source>
        <dbReference type="SAM" id="SignalP"/>
    </source>
</evidence>
<gene>
    <name evidence="2" type="ORF">QYS62_011362</name>
</gene>
<organism evidence="2 3">
    <name type="scientific">Fusarium acuminatum</name>
    <dbReference type="NCBI Taxonomy" id="5515"/>
    <lineage>
        <taxon>Eukaryota</taxon>
        <taxon>Fungi</taxon>
        <taxon>Dikarya</taxon>
        <taxon>Ascomycota</taxon>
        <taxon>Pezizomycotina</taxon>
        <taxon>Sordariomycetes</taxon>
        <taxon>Hypocreomycetidae</taxon>
        <taxon>Hypocreales</taxon>
        <taxon>Nectriaceae</taxon>
        <taxon>Fusarium</taxon>
        <taxon>Fusarium tricinctum species complex</taxon>
    </lineage>
</organism>
<keyword evidence="1" id="KW-0732">Signal</keyword>
<sequence length="96" mass="10379">MVKPLYIAYALFAAAGVQAGCVRNCDVTADKDGLCSYACTNACKDISAEEARNKFLGALKSRKYRCSSNGRTGLQCGKEGTFGNCEDHYWSCGRDC</sequence>
<reference evidence="2 3" key="1">
    <citation type="submission" date="2024-04" db="EMBL/GenBank/DDBJ databases">
        <title>Complete genome sequence of Fusarium acuminatum.</title>
        <authorList>
            <person name="Lan B."/>
        </authorList>
    </citation>
    <scope>NUCLEOTIDE SEQUENCE [LARGE SCALE GENOMIC DNA]</scope>
    <source>
        <strain evidence="2">1A</strain>
    </source>
</reference>
<feature type="chain" id="PRO_5046213534" evidence="1">
    <location>
        <begin position="20"/>
        <end position="96"/>
    </location>
</feature>
<protein>
    <submittedName>
        <fullName evidence="2">Kinetochore complex Sim4 subunit Fta4</fullName>
    </submittedName>
</protein>
<evidence type="ECO:0000313" key="3">
    <source>
        <dbReference type="Proteomes" id="UP001489902"/>
    </source>
</evidence>
<accession>A0ABZ2XE35</accession>
<name>A0ABZ2XE35_9HYPO</name>